<dbReference type="EC" id="1.4.3.16" evidence="4"/>
<sequence length="493" mass="52896">MDKREMSCDVVIVGCGAAGLYMALSLPEGTRTVMLSKGSFEECDSMLAQGGICVLPEADDYDVYVEDTMRAGHYENRRESVDVLLRSSRSAINDLVALGVDFEREQDGSLAFTREGAHRRPRICYHADVTGREITSKLLERVRELPWVRMFEHLACADLIDEAPAPGESGPATPAACGGVVAVPVSEEESTRKADELGGVASDAVRIRARATVLATGGIGGLYERSTNFPQLTGDACSIAAAHGAQLEHMDYVQIHPTSLYEGPEASGRAFLISESCRGEGAVLLNRAGERFCDELQPRDVVTAAIYRQMELDGMPYVRLSFENVPDDVIRGHFANIYQHCLEAGYDICREPIPVVPAQHYFMGGIHVDLDSATTVPGLYAVGETSCTGVHGKNRLASNSLLEALVFSRRAAYRITTGESLSVEPTGEPPLDGRHRPCGGYRSGIDALARDAAGDDVGKPSGEAEATCPAIDFDGAGGAVEVPPAARKKECAR</sequence>
<dbReference type="Gene3D" id="3.90.700.10">
    <property type="entry name" value="Succinate dehydrogenase/fumarate reductase flavoprotein, catalytic domain"/>
    <property type="match status" value="1"/>
</dbReference>
<dbReference type="Proteomes" id="UP001529421">
    <property type="component" value="Unassembled WGS sequence"/>
</dbReference>
<evidence type="ECO:0000256" key="6">
    <source>
        <dbReference type="ARBA" id="ARBA00022630"/>
    </source>
</evidence>
<evidence type="ECO:0000256" key="1">
    <source>
        <dbReference type="ARBA" id="ARBA00001974"/>
    </source>
</evidence>
<evidence type="ECO:0000256" key="10">
    <source>
        <dbReference type="ARBA" id="ARBA00029426"/>
    </source>
</evidence>
<evidence type="ECO:0000256" key="8">
    <source>
        <dbReference type="ARBA" id="ARBA00022827"/>
    </source>
</evidence>
<reference evidence="15" key="1">
    <citation type="submission" date="2023-06" db="EMBL/GenBank/DDBJ databases">
        <title>Identification and characterization of horizontal gene transfer across gut microbiota members of farm animals based on homology search.</title>
        <authorList>
            <person name="Zeman M."/>
            <person name="Kubasova T."/>
            <person name="Jahodarova E."/>
            <person name="Nykrynova M."/>
            <person name="Rychlik I."/>
        </authorList>
    </citation>
    <scope>NUCLEOTIDE SEQUENCE [LARGE SCALE GENOMIC DNA]</scope>
    <source>
        <strain evidence="15">154_Feed</strain>
    </source>
</reference>
<evidence type="ECO:0000256" key="5">
    <source>
        <dbReference type="ARBA" id="ARBA00021901"/>
    </source>
</evidence>
<dbReference type="Pfam" id="PF00890">
    <property type="entry name" value="FAD_binding_2"/>
    <property type="match status" value="1"/>
</dbReference>
<keyword evidence="15" id="KW-1185">Reference proteome</keyword>
<gene>
    <name evidence="14" type="ORF">QUW28_05610</name>
</gene>
<feature type="domain" description="FAD-dependent oxidoreductase 2 FAD-binding" evidence="13">
    <location>
        <begin position="9"/>
        <end position="401"/>
    </location>
</feature>
<evidence type="ECO:0000256" key="11">
    <source>
        <dbReference type="ARBA" id="ARBA00030386"/>
    </source>
</evidence>
<evidence type="ECO:0000256" key="4">
    <source>
        <dbReference type="ARBA" id="ARBA00012173"/>
    </source>
</evidence>
<dbReference type="PANTHER" id="PTHR42716">
    <property type="entry name" value="L-ASPARTATE OXIDASE"/>
    <property type="match status" value="1"/>
</dbReference>
<comment type="catalytic activity">
    <reaction evidence="12">
        <text>L-aspartate + O2 = iminosuccinate + H2O2</text>
        <dbReference type="Rhea" id="RHEA:25876"/>
        <dbReference type="ChEBI" id="CHEBI:15379"/>
        <dbReference type="ChEBI" id="CHEBI:16240"/>
        <dbReference type="ChEBI" id="CHEBI:29991"/>
        <dbReference type="ChEBI" id="CHEBI:77875"/>
        <dbReference type="EC" id="1.4.3.16"/>
    </reaction>
    <physiologicalReaction direction="left-to-right" evidence="12">
        <dbReference type="Rhea" id="RHEA:25877"/>
    </physiologicalReaction>
</comment>
<dbReference type="RefSeq" id="WP_289545064.1">
    <property type="nucleotide sequence ID" value="NZ_JAUDDZ010000006.1"/>
</dbReference>
<dbReference type="SUPFAM" id="SSF51905">
    <property type="entry name" value="FAD/NAD(P)-binding domain"/>
    <property type="match status" value="1"/>
</dbReference>
<evidence type="ECO:0000256" key="12">
    <source>
        <dbReference type="ARBA" id="ARBA00048305"/>
    </source>
</evidence>
<evidence type="ECO:0000259" key="13">
    <source>
        <dbReference type="Pfam" id="PF00890"/>
    </source>
</evidence>
<evidence type="ECO:0000256" key="7">
    <source>
        <dbReference type="ARBA" id="ARBA00022642"/>
    </source>
</evidence>
<evidence type="ECO:0000256" key="9">
    <source>
        <dbReference type="ARBA" id="ARBA00023002"/>
    </source>
</evidence>
<evidence type="ECO:0000256" key="2">
    <source>
        <dbReference type="ARBA" id="ARBA00004950"/>
    </source>
</evidence>
<evidence type="ECO:0000313" key="14">
    <source>
        <dbReference type="EMBL" id="MDM8274977.1"/>
    </source>
</evidence>
<reference evidence="14 15" key="2">
    <citation type="submission" date="2023-06" db="EMBL/GenBank/DDBJ databases">
        <authorList>
            <person name="Zeman M."/>
            <person name="Kubasova T."/>
            <person name="Jahodarova E."/>
            <person name="Nykrynova M."/>
            <person name="Rychlik I."/>
        </authorList>
    </citation>
    <scope>NUCLEOTIDE SEQUENCE [LARGE SCALE GENOMIC DNA]</scope>
    <source>
        <strain evidence="14 15">154_Feed</strain>
    </source>
</reference>
<accession>A0ABT7V915</accession>
<comment type="pathway">
    <text evidence="2">Cofactor biosynthesis; NAD(+) biosynthesis; iminoaspartate from L-aspartate (oxidase route): step 1/1.</text>
</comment>
<keyword evidence="9" id="KW-0560">Oxidoreductase</keyword>
<comment type="similarity">
    <text evidence="3">Belongs to the FAD-dependent oxidoreductase 2 family. NadB subfamily.</text>
</comment>
<dbReference type="InterPro" id="IPR005288">
    <property type="entry name" value="NadB"/>
</dbReference>
<protein>
    <recommendedName>
        <fullName evidence="5">L-aspartate oxidase</fullName>
        <ecNumber evidence="4">1.4.3.16</ecNumber>
    </recommendedName>
    <alternativeName>
        <fullName evidence="11">Quinolinate synthase B</fullName>
    </alternativeName>
</protein>
<evidence type="ECO:0000256" key="3">
    <source>
        <dbReference type="ARBA" id="ARBA00008562"/>
    </source>
</evidence>
<dbReference type="InterPro" id="IPR027477">
    <property type="entry name" value="Succ_DH/fumarate_Rdtase_cat_sf"/>
</dbReference>
<dbReference type="PRINTS" id="PR00368">
    <property type="entry name" value="FADPNR"/>
</dbReference>
<keyword evidence="8" id="KW-0274">FAD</keyword>
<organism evidence="14 15">
    <name type="scientific">Enorma phocaeensis</name>
    <dbReference type="NCBI Taxonomy" id="1871019"/>
    <lineage>
        <taxon>Bacteria</taxon>
        <taxon>Bacillati</taxon>
        <taxon>Actinomycetota</taxon>
        <taxon>Coriobacteriia</taxon>
        <taxon>Coriobacteriales</taxon>
        <taxon>Coriobacteriaceae</taxon>
        <taxon>Enorma</taxon>
    </lineage>
</organism>
<dbReference type="PANTHER" id="PTHR42716:SF2">
    <property type="entry name" value="L-ASPARTATE OXIDASE, CHLOROPLASTIC"/>
    <property type="match status" value="1"/>
</dbReference>
<dbReference type="InterPro" id="IPR036188">
    <property type="entry name" value="FAD/NAD-bd_sf"/>
</dbReference>
<name>A0ABT7V915_9ACTN</name>
<comment type="caution">
    <text evidence="14">The sequence shown here is derived from an EMBL/GenBank/DDBJ whole genome shotgun (WGS) entry which is preliminary data.</text>
</comment>
<keyword evidence="6" id="KW-0285">Flavoprotein</keyword>
<dbReference type="SUPFAM" id="SSF56425">
    <property type="entry name" value="Succinate dehydrogenase/fumarate reductase flavoprotein, catalytic domain"/>
    <property type="match status" value="1"/>
</dbReference>
<comment type="cofactor">
    <cofactor evidence="1">
        <name>FAD</name>
        <dbReference type="ChEBI" id="CHEBI:57692"/>
    </cofactor>
</comment>
<proteinExistence type="inferred from homology"/>
<dbReference type="EMBL" id="JAUDDZ010000006">
    <property type="protein sequence ID" value="MDM8274977.1"/>
    <property type="molecule type" value="Genomic_DNA"/>
</dbReference>
<comment type="function">
    <text evidence="10">Catalyzes the oxidation of L-aspartate to iminoaspartate, the first step in the de novo biosynthesis of NAD(+).</text>
</comment>
<keyword evidence="7" id="KW-0662">Pyridine nucleotide biosynthesis</keyword>
<evidence type="ECO:0000313" key="15">
    <source>
        <dbReference type="Proteomes" id="UP001529421"/>
    </source>
</evidence>
<dbReference type="InterPro" id="IPR003953">
    <property type="entry name" value="FAD-dep_OxRdtase_2_FAD-bd"/>
</dbReference>
<dbReference type="Gene3D" id="3.50.50.60">
    <property type="entry name" value="FAD/NAD(P)-binding domain"/>
    <property type="match status" value="1"/>
</dbReference>